<organism evidence="2 3">
    <name type="scientific">Galerina marginata (strain CBS 339.88)</name>
    <dbReference type="NCBI Taxonomy" id="685588"/>
    <lineage>
        <taxon>Eukaryota</taxon>
        <taxon>Fungi</taxon>
        <taxon>Dikarya</taxon>
        <taxon>Basidiomycota</taxon>
        <taxon>Agaricomycotina</taxon>
        <taxon>Agaricomycetes</taxon>
        <taxon>Agaricomycetidae</taxon>
        <taxon>Agaricales</taxon>
        <taxon>Agaricineae</taxon>
        <taxon>Strophariaceae</taxon>
        <taxon>Galerina</taxon>
    </lineage>
</organism>
<accession>A0A067SSP9</accession>
<protein>
    <recommendedName>
        <fullName evidence="4">BTB domain-containing protein</fullName>
    </recommendedName>
</protein>
<evidence type="ECO:0000256" key="1">
    <source>
        <dbReference type="SAM" id="MobiDB-lite"/>
    </source>
</evidence>
<feature type="compositionally biased region" description="Polar residues" evidence="1">
    <location>
        <begin position="50"/>
        <end position="59"/>
    </location>
</feature>
<dbReference type="OrthoDB" id="3265815at2759"/>
<evidence type="ECO:0008006" key="4">
    <source>
        <dbReference type="Google" id="ProtNLM"/>
    </source>
</evidence>
<gene>
    <name evidence="2" type="ORF">GALMADRAFT_593838</name>
</gene>
<reference evidence="3" key="1">
    <citation type="journal article" date="2014" name="Proc. Natl. Acad. Sci. U.S.A.">
        <title>Extensive sampling of basidiomycete genomes demonstrates inadequacy of the white-rot/brown-rot paradigm for wood decay fungi.</title>
        <authorList>
            <person name="Riley R."/>
            <person name="Salamov A.A."/>
            <person name="Brown D.W."/>
            <person name="Nagy L.G."/>
            <person name="Floudas D."/>
            <person name="Held B.W."/>
            <person name="Levasseur A."/>
            <person name="Lombard V."/>
            <person name="Morin E."/>
            <person name="Otillar R."/>
            <person name="Lindquist E.A."/>
            <person name="Sun H."/>
            <person name="LaButti K.M."/>
            <person name="Schmutz J."/>
            <person name="Jabbour D."/>
            <person name="Luo H."/>
            <person name="Baker S.E."/>
            <person name="Pisabarro A.G."/>
            <person name="Walton J.D."/>
            <person name="Blanchette R.A."/>
            <person name="Henrissat B."/>
            <person name="Martin F."/>
            <person name="Cullen D."/>
            <person name="Hibbett D.S."/>
            <person name="Grigoriev I.V."/>
        </authorList>
    </citation>
    <scope>NUCLEOTIDE SEQUENCE [LARGE SCALE GENOMIC DNA]</scope>
    <source>
        <strain evidence="3">CBS 339.88</strain>
    </source>
</reference>
<keyword evidence="3" id="KW-1185">Reference proteome</keyword>
<name>A0A067SSP9_GALM3</name>
<dbReference type="HOGENOM" id="CLU_051530_2_0_1"/>
<dbReference type="Proteomes" id="UP000027222">
    <property type="component" value="Unassembled WGS sequence"/>
</dbReference>
<feature type="region of interest" description="Disordered" evidence="1">
    <location>
        <begin position="50"/>
        <end position="72"/>
    </location>
</feature>
<proteinExistence type="predicted"/>
<dbReference type="STRING" id="685588.A0A067SSP9"/>
<dbReference type="AlphaFoldDB" id="A0A067SSP9"/>
<evidence type="ECO:0000313" key="3">
    <source>
        <dbReference type="Proteomes" id="UP000027222"/>
    </source>
</evidence>
<dbReference type="EMBL" id="KL142384">
    <property type="protein sequence ID" value="KDR73916.1"/>
    <property type="molecule type" value="Genomic_DNA"/>
</dbReference>
<evidence type="ECO:0000313" key="2">
    <source>
        <dbReference type="EMBL" id="KDR73916.1"/>
    </source>
</evidence>
<sequence>MDSGRDRAVQDYNALVSSCYPTPPYSQFHLIPYVADVRVALAIQSVPKTSNLPLTTTPKGPSEDQPAPPHDPLDDVISISTVFHPGTHPPPNTICSSSDNVFFYVSSEVILLSSPTAFQPYLSAPLSDPQYRDMVIAVDAPSDELNVIMHALYRTSPASHLPDFETISRSIDRMPHYGLSPQALIKPSTPLYDLLLSHAPLHPLEVYALGAHHQIHALASTVSSHLLSHNLSTVSDEMAERIGPIYLNRLFLLHVGRFTALKKILLYAPHPHPPTKDCDFDDQKKLTRAWALVVAHLVWDAKPDLSTLTLGNALNPLLEHLACTSCKQSLRGRIKDVMVQWTSVQRTI</sequence>